<gene>
    <name evidence="14" type="primary">topB_3</name>
    <name evidence="14" type="ORF">ERS852407_04226</name>
</gene>
<dbReference type="RefSeq" id="WP_055658147.1">
    <property type="nucleotide sequence ID" value="NZ_CABIXC010000013.1"/>
</dbReference>
<keyword evidence="5" id="KW-0799">Topoisomerase</keyword>
<dbReference type="PANTHER" id="PTHR11390">
    <property type="entry name" value="PROKARYOTIC DNA TOPOISOMERASE"/>
    <property type="match status" value="1"/>
</dbReference>
<proteinExistence type="inferred from homology"/>
<evidence type="ECO:0000256" key="2">
    <source>
        <dbReference type="ARBA" id="ARBA00009446"/>
    </source>
</evidence>
<dbReference type="GO" id="GO:0043597">
    <property type="term" value="C:cytoplasmic replication fork"/>
    <property type="evidence" value="ECO:0007669"/>
    <property type="project" value="TreeGrafter"/>
</dbReference>
<dbReference type="Pfam" id="PF01751">
    <property type="entry name" value="Toprim"/>
    <property type="match status" value="1"/>
</dbReference>
<dbReference type="GO" id="GO:0046872">
    <property type="term" value="F:metal ion binding"/>
    <property type="evidence" value="ECO:0007669"/>
    <property type="project" value="UniProtKB-KW"/>
</dbReference>
<dbReference type="NCBIfam" id="NF005829">
    <property type="entry name" value="PRK07726.1"/>
    <property type="match status" value="1"/>
</dbReference>
<dbReference type="Proteomes" id="UP000095651">
    <property type="component" value="Unassembled WGS sequence"/>
</dbReference>
<dbReference type="Pfam" id="PF01131">
    <property type="entry name" value="Topoisom_bac"/>
    <property type="match status" value="1"/>
</dbReference>
<evidence type="ECO:0000256" key="5">
    <source>
        <dbReference type="ARBA" id="ARBA00023029"/>
    </source>
</evidence>
<dbReference type="EC" id="5.6.2.1" evidence="3"/>
<dbReference type="SMART" id="SM00436">
    <property type="entry name" value="TOP1Bc"/>
    <property type="match status" value="1"/>
</dbReference>
<feature type="domain" description="Toprim" evidence="12">
    <location>
        <begin position="4"/>
        <end position="137"/>
    </location>
</feature>
<dbReference type="InterPro" id="IPR013825">
    <property type="entry name" value="Topo_IA_cen_sub2"/>
</dbReference>
<dbReference type="PANTHER" id="PTHR11390:SF21">
    <property type="entry name" value="DNA TOPOISOMERASE 3-ALPHA"/>
    <property type="match status" value="1"/>
</dbReference>
<evidence type="ECO:0000256" key="3">
    <source>
        <dbReference type="ARBA" id="ARBA00012891"/>
    </source>
</evidence>
<dbReference type="InterPro" id="IPR023405">
    <property type="entry name" value="Topo_IA_core_domain"/>
</dbReference>
<comment type="catalytic activity">
    <reaction evidence="1">
        <text>ATP-independent breakage of single-stranded DNA, followed by passage and rejoining.</text>
        <dbReference type="EC" id="5.6.2.1"/>
    </reaction>
</comment>
<dbReference type="Gene3D" id="1.10.460.10">
    <property type="entry name" value="Topoisomerase I, domain 2"/>
    <property type="match status" value="1"/>
</dbReference>
<evidence type="ECO:0000256" key="9">
    <source>
        <dbReference type="ARBA" id="ARBA00031985"/>
    </source>
</evidence>
<dbReference type="Gene3D" id="3.40.50.140">
    <property type="match status" value="1"/>
</dbReference>
<evidence type="ECO:0000313" key="14">
    <source>
        <dbReference type="EMBL" id="CUO86778.1"/>
    </source>
</evidence>
<dbReference type="PRINTS" id="PR00417">
    <property type="entry name" value="PRTPISMRASEI"/>
</dbReference>
<dbReference type="PROSITE" id="PS50880">
    <property type="entry name" value="TOPRIM"/>
    <property type="match status" value="1"/>
</dbReference>
<feature type="domain" description="Topo IA-type catalytic" evidence="13">
    <location>
        <begin position="154"/>
        <end position="585"/>
    </location>
</feature>
<dbReference type="NCBIfam" id="TIGR01056">
    <property type="entry name" value="topB"/>
    <property type="match status" value="1"/>
</dbReference>
<dbReference type="InterPro" id="IPR034144">
    <property type="entry name" value="TOPRIM_TopoIII"/>
</dbReference>
<evidence type="ECO:0000256" key="10">
    <source>
        <dbReference type="ARBA" id="ARBA00032235"/>
    </source>
</evidence>
<sequence>MMRYKLVIAEKPSVAQSLAAVIGATARKDGYLEGNGWRVSWCVGHLAGLADADSYDPKYAKWRYDDLPILPEHWQMVMGKDKKKQFDILKKLMNAPDVTEVVNACDAGREGELIFRSVYELAGCQKPMKRLWISSMEDSAIREDFANLRPGVDYDGLRDAALCRAKADWLVGINATRLFSVLYHRTLNIGRVMSPTLALIVQREAEIDTFKPVPFYTVALELPGLTVSGERMADKAAAEQLKEACQGANVTIKKVERKEKSEKPPALYDLTTLQRDANRLFGFTAQQTLDYLQSLYEKKLCTYPRTDSRYLTGDMADSLPVLVNLVANAMPFRKGIAITCDPQTVINDKKVTDHHAVIPTRNLKDADLSALPAGEKAVLELVALRLLCAVAQLHIYSETVVIAACAGREFTAKGKTVKHPGWKALEDAYRAKMKDAEPKKEGAEKALPELTEGQTLSVVAAIVKEGKSSPPLHFTEDTLLSAMETAGKEDMPEDAERKGLGTPATRAGILEKLVSAGFLERKKSRKTVQLLPSHDAVSLITVLPEQLQSPLLTAEWEYRLGEIERGQLAPEEFLDGISTMLKDLVGTYQVIKGTEYLFTPPREVVGKCPRCGGEVVELQKGFFCQNDSCRFAIWKNNKWWAAKKKQPTKAVVSALLNDGRVRVTGLYSEKIGKTYDATVVLEDDGQYANFKLEFDQRKGGSR</sequence>
<dbReference type="SMART" id="SM00493">
    <property type="entry name" value="TOPRIM"/>
    <property type="match status" value="1"/>
</dbReference>
<dbReference type="InterPro" id="IPR005738">
    <property type="entry name" value="TopoIII"/>
</dbReference>
<accession>A0A174IN84</accession>
<evidence type="ECO:0000313" key="15">
    <source>
        <dbReference type="Proteomes" id="UP000095651"/>
    </source>
</evidence>
<dbReference type="InterPro" id="IPR006171">
    <property type="entry name" value="TOPRIM_dom"/>
</dbReference>
<evidence type="ECO:0000256" key="4">
    <source>
        <dbReference type="ARBA" id="ARBA00022723"/>
    </source>
</evidence>
<dbReference type="InterPro" id="IPR000380">
    <property type="entry name" value="Topo_IA"/>
</dbReference>
<evidence type="ECO:0000256" key="7">
    <source>
        <dbReference type="ARBA" id="ARBA00023235"/>
    </source>
</evidence>
<dbReference type="EMBL" id="CYZE01000013">
    <property type="protein sequence ID" value="CUO86778.1"/>
    <property type="molecule type" value="Genomic_DNA"/>
</dbReference>
<evidence type="ECO:0000259" key="13">
    <source>
        <dbReference type="PROSITE" id="PS52039"/>
    </source>
</evidence>
<reference evidence="14 15" key="1">
    <citation type="submission" date="2015-09" db="EMBL/GenBank/DDBJ databases">
        <authorList>
            <consortium name="Pathogen Informatics"/>
        </authorList>
    </citation>
    <scope>NUCLEOTIDE SEQUENCE [LARGE SCALE GENOMIC DNA]</scope>
    <source>
        <strain evidence="14 15">2789STDY5608850</strain>
    </source>
</reference>
<dbReference type="Gene3D" id="2.70.20.10">
    <property type="entry name" value="Topoisomerase I, domain 3"/>
    <property type="match status" value="1"/>
</dbReference>
<keyword evidence="4" id="KW-0479">Metal-binding</keyword>
<dbReference type="SUPFAM" id="SSF56712">
    <property type="entry name" value="Prokaryotic type I DNA topoisomerase"/>
    <property type="match status" value="1"/>
</dbReference>
<dbReference type="InterPro" id="IPR013497">
    <property type="entry name" value="Topo_IA_cen"/>
</dbReference>
<dbReference type="GO" id="GO:0003677">
    <property type="term" value="F:DNA binding"/>
    <property type="evidence" value="ECO:0007669"/>
    <property type="project" value="UniProtKB-KW"/>
</dbReference>
<dbReference type="SMART" id="SM00437">
    <property type="entry name" value="TOP1Ac"/>
    <property type="match status" value="1"/>
</dbReference>
<dbReference type="GO" id="GO:0003917">
    <property type="term" value="F:DNA topoisomerase type I (single strand cut, ATP-independent) activity"/>
    <property type="evidence" value="ECO:0007669"/>
    <property type="project" value="UniProtKB-EC"/>
</dbReference>
<dbReference type="GO" id="GO:0006281">
    <property type="term" value="P:DNA repair"/>
    <property type="evidence" value="ECO:0007669"/>
    <property type="project" value="TreeGrafter"/>
</dbReference>
<comment type="similarity">
    <text evidence="2">Belongs to the type IA topoisomerase family.</text>
</comment>
<evidence type="ECO:0000256" key="6">
    <source>
        <dbReference type="ARBA" id="ARBA00023125"/>
    </source>
</evidence>
<dbReference type="CDD" id="cd03362">
    <property type="entry name" value="TOPRIM_TopoIA_TopoIII"/>
    <property type="match status" value="1"/>
</dbReference>
<dbReference type="InterPro" id="IPR003602">
    <property type="entry name" value="Topo_IA_DNA-bd_dom"/>
</dbReference>
<evidence type="ECO:0000259" key="12">
    <source>
        <dbReference type="PROSITE" id="PS50880"/>
    </source>
</evidence>
<keyword evidence="6" id="KW-0238">DNA-binding</keyword>
<organism evidence="14 15">
    <name type="scientific">Hungatella hathewayi</name>
    <dbReference type="NCBI Taxonomy" id="154046"/>
    <lineage>
        <taxon>Bacteria</taxon>
        <taxon>Bacillati</taxon>
        <taxon>Bacillota</taxon>
        <taxon>Clostridia</taxon>
        <taxon>Lachnospirales</taxon>
        <taxon>Lachnospiraceae</taxon>
        <taxon>Hungatella</taxon>
    </lineage>
</organism>
<dbReference type="InterPro" id="IPR003601">
    <property type="entry name" value="Topo_IA_2"/>
</dbReference>
<evidence type="ECO:0000256" key="1">
    <source>
        <dbReference type="ARBA" id="ARBA00000213"/>
    </source>
</evidence>
<dbReference type="GO" id="GO:0006310">
    <property type="term" value="P:DNA recombination"/>
    <property type="evidence" value="ECO:0007669"/>
    <property type="project" value="TreeGrafter"/>
</dbReference>
<keyword evidence="7 14" id="KW-0413">Isomerase</keyword>
<dbReference type="GO" id="GO:0006265">
    <property type="term" value="P:DNA topological change"/>
    <property type="evidence" value="ECO:0007669"/>
    <property type="project" value="InterPro"/>
</dbReference>
<dbReference type="PROSITE" id="PS52039">
    <property type="entry name" value="TOPO_IA_2"/>
    <property type="match status" value="1"/>
</dbReference>
<dbReference type="InterPro" id="IPR013824">
    <property type="entry name" value="Topo_IA_cen_sub1"/>
</dbReference>
<evidence type="ECO:0000256" key="11">
    <source>
        <dbReference type="ARBA" id="ARBA00032877"/>
    </source>
</evidence>
<name>A0A174IN84_9FIRM</name>
<dbReference type="AlphaFoldDB" id="A0A174IN84"/>
<protein>
    <recommendedName>
        <fullName evidence="3">DNA topoisomerase</fullName>
        <ecNumber evidence="3">5.6.2.1</ecNumber>
    </recommendedName>
    <alternativeName>
        <fullName evidence="11">Omega-protein</fullName>
    </alternativeName>
    <alternativeName>
        <fullName evidence="10">Relaxing enzyme</fullName>
    </alternativeName>
    <alternativeName>
        <fullName evidence="8">Swivelase</fullName>
    </alternativeName>
    <alternativeName>
        <fullName evidence="9">Untwisting enzyme</fullName>
    </alternativeName>
</protein>
<dbReference type="Gene3D" id="1.10.290.10">
    <property type="entry name" value="Topoisomerase I, domain 4"/>
    <property type="match status" value="1"/>
</dbReference>
<dbReference type="CDD" id="cd00186">
    <property type="entry name" value="TOP1Ac"/>
    <property type="match status" value="1"/>
</dbReference>
<evidence type="ECO:0000256" key="8">
    <source>
        <dbReference type="ARBA" id="ARBA00030003"/>
    </source>
</evidence>
<dbReference type="InterPro" id="IPR013826">
    <property type="entry name" value="Topo_IA_cen_sub3"/>
</dbReference>